<proteinExistence type="predicted"/>
<dbReference type="EMBL" id="CABITT030000001">
    <property type="protein sequence ID" value="VVA92295.1"/>
    <property type="molecule type" value="Genomic_DNA"/>
</dbReference>
<evidence type="ECO:0000256" key="1">
    <source>
        <dbReference type="SAM" id="MobiDB-lite"/>
    </source>
</evidence>
<feature type="region of interest" description="Disordered" evidence="1">
    <location>
        <begin position="1"/>
        <end position="23"/>
    </location>
</feature>
<feature type="compositionally biased region" description="Low complexity" evidence="1">
    <location>
        <begin position="78"/>
        <end position="90"/>
    </location>
</feature>
<protein>
    <submittedName>
        <fullName evidence="2">Uncharacterized protein</fullName>
    </submittedName>
</protein>
<evidence type="ECO:0000313" key="2">
    <source>
        <dbReference type="EMBL" id="VVA92295.1"/>
    </source>
</evidence>
<feature type="compositionally biased region" description="Low complexity" evidence="1">
    <location>
        <begin position="9"/>
        <end position="21"/>
    </location>
</feature>
<dbReference type="Proteomes" id="UP000489600">
    <property type="component" value="Unassembled WGS sequence"/>
</dbReference>
<name>A0A565AUP4_9BRAS</name>
<comment type="caution">
    <text evidence="2">The sequence shown here is derived from an EMBL/GenBank/DDBJ whole genome shotgun (WGS) entry which is preliminary data.</text>
</comment>
<sequence length="115" mass="12425">MILGKRPKSSSANSPSRGSPALAEPTVPLLFLTYKESALLARSPSRESLRPKGSYHSPGEVAGTYAACDARGRRAPGEPEQVPEQPELSSPLPPQESGLAFYERWLGMTQSWDSL</sequence>
<feature type="region of interest" description="Disordered" evidence="1">
    <location>
        <begin position="42"/>
        <end position="96"/>
    </location>
</feature>
<evidence type="ECO:0000313" key="3">
    <source>
        <dbReference type="Proteomes" id="UP000489600"/>
    </source>
</evidence>
<keyword evidence="3" id="KW-1185">Reference proteome</keyword>
<reference evidence="2" key="1">
    <citation type="submission" date="2019-07" db="EMBL/GenBank/DDBJ databases">
        <authorList>
            <person name="Dittberner H."/>
        </authorList>
    </citation>
    <scope>NUCLEOTIDE SEQUENCE [LARGE SCALE GENOMIC DNA]</scope>
</reference>
<dbReference type="AlphaFoldDB" id="A0A565AUP4"/>
<organism evidence="2 3">
    <name type="scientific">Arabis nemorensis</name>
    <dbReference type="NCBI Taxonomy" id="586526"/>
    <lineage>
        <taxon>Eukaryota</taxon>
        <taxon>Viridiplantae</taxon>
        <taxon>Streptophyta</taxon>
        <taxon>Embryophyta</taxon>
        <taxon>Tracheophyta</taxon>
        <taxon>Spermatophyta</taxon>
        <taxon>Magnoliopsida</taxon>
        <taxon>eudicotyledons</taxon>
        <taxon>Gunneridae</taxon>
        <taxon>Pentapetalae</taxon>
        <taxon>rosids</taxon>
        <taxon>malvids</taxon>
        <taxon>Brassicales</taxon>
        <taxon>Brassicaceae</taxon>
        <taxon>Arabideae</taxon>
        <taxon>Arabis</taxon>
    </lineage>
</organism>
<accession>A0A565AUP4</accession>
<gene>
    <name evidence="2" type="ORF">ANE_LOCUS2740</name>
</gene>